<dbReference type="InterPro" id="IPR029044">
    <property type="entry name" value="Nucleotide-diphossugar_trans"/>
</dbReference>
<proteinExistence type="predicted"/>
<keyword evidence="2" id="KW-1185">Reference proteome</keyword>
<comment type="caution">
    <text evidence="1">The sequence shown here is derived from an EMBL/GenBank/DDBJ whole genome shotgun (WGS) entry which is preliminary data.</text>
</comment>
<protein>
    <recommendedName>
        <fullName evidence="3">Glycosyltransferase 2-like domain-containing protein</fullName>
    </recommendedName>
</protein>
<dbReference type="Gene3D" id="3.90.550.10">
    <property type="entry name" value="Spore Coat Polysaccharide Biosynthesis Protein SpsA, Chain A"/>
    <property type="match status" value="1"/>
</dbReference>
<accession>A0A2N3HP72</accession>
<evidence type="ECO:0008006" key="3">
    <source>
        <dbReference type="Google" id="ProtNLM"/>
    </source>
</evidence>
<sequence length="237" mass="27559">MNVIISFTTIPSRIGKIKPMIESICNQTLKPDSIILWLPKVYKRIQRETIIPDFIKNAPIKIKLCDDVGPFTKLYYSLKQEWDNKETLIVTVDDDVYYPPKFLKTLLKYAKKYPDKAIGYRGRILKDKCDYSTSLKFFGSPSRKPLQVDIITGTWGAAYRVKFFDLDIFNDEIIKSNFMVDDIWITGNLAKNGVERIILKNVGVRLINDIHDIDPLWKINKESNNNNKLLEYFKGII</sequence>
<dbReference type="OrthoDB" id="5465469at2"/>
<evidence type="ECO:0000313" key="2">
    <source>
        <dbReference type="Proteomes" id="UP000233435"/>
    </source>
</evidence>
<evidence type="ECO:0000313" key="1">
    <source>
        <dbReference type="EMBL" id="PKQ46727.1"/>
    </source>
</evidence>
<dbReference type="Proteomes" id="UP000233435">
    <property type="component" value="Unassembled WGS sequence"/>
</dbReference>
<gene>
    <name evidence="1" type="ORF">CSW08_01635</name>
</gene>
<organism evidence="1 2">
    <name type="scientific">Confluentibacter flavum</name>
    <dbReference type="NCBI Taxonomy" id="1909700"/>
    <lineage>
        <taxon>Bacteria</taxon>
        <taxon>Pseudomonadati</taxon>
        <taxon>Bacteroidota</taxon>
        <taxon>Flavobacteriia</taxon>
        <taxon>Flavobacteriales</taxon>
        <taxon>Flavobacteriaceae</taxon>
        <taxon>Confluentibacter</taxon>
    </lineage>
</organism>
<dbReference type="SUPFAM" id="SSF53448">
    <property type="entry name" value="Nucleotide-diphospho-sugar transferases"/>
    <property type="match status" value="1"/>
</dbReference>
<reference evidence="1 2" key="1">
    <citation type="submission" date="2017-12" db="EMBL/GenBank/DDBJ databases">
        <title>Confluentibacter flavum sp. nov., isolated from the saline lake.</title>
        <authorList>
            <person name="Yu L."/>
        </authorList>
    </citation>
    <scope>NUCLEOTIDE SEQUENCE [LARGE SCALE GENOMIC DNA]</scope>
    <source>
        <strain evidence="1 2">3B</strain>
    </source>
</reference>
<dbReference type="AlphaFoldDB" id="A0A2N3HP72"/>
<dbReference type="RefSeq" id="WP_106658167.1">
    <property type="nucleotide sequence ID" value="NZ_PJEO01000009.1"/>
</dbReference>
<name>A0A2N3HP72_9FLAO</name>
<dbReference type="EMBL" id="PJEO01000009">
    <property type="protein sequence ID" value="PKQ46727.1"/>
    <property type="molecule type" value="Genomic_DNA"/>
</dbReference>